<feature type="region of interest" description="Disordered" evidence="1">
    <location>
        <begin position="1"/>
        <end position="27"/>
    </location>
</feature>
<reference evidence="2 3" key="1">
    <citation type="journal article" date="2014" name="BMC Genomics">
        <title>Genome and secretome analysis of the hemibiotrophic fungal pathogen, Moniliophthora roreri, which causes frosty pod rot disease of cacao: mechanisms of the biotrophic and necrotrophic phases.</title>
        <authorList>
            <person name="Meinhardt L.W."/>
            <person name="Costa G.G.L."/>
            <person name="Thomazella D.P.T."/>
            <person name="Teixeira P.J.P.L."/>
            <person name="Carazzolle M.F."/>
            <person name="Schuster S.C."/>
            <person name="Carlson J.E."/>
            <person name="Guiltinan M.J."/>
            <person name="Mieczkowski P."/>
            <person name="Farmer A."/>
            <person name="Ramaraj T."/>
            <person name="Crozier J."/>
            <person name="Davis R.E."/>
            <person name="Shao J."/>
            <person name="Melnick R.L."/>
            <person name="Pereira G.A.G."/>
            <person name="Bailey B.A."/>
        </authorList>
    </citation>
    <scope>NUCLEOTIDE SEQUENCE [LARGE SCALE GENOMIC DNA]</scope>
    <source>
        <strain evidence="2 3">MCA 2997</strain>
    </source>
</reference>
<feature type="region of interest" description="Disordered" evidence="1">
    <location>
        <begin position="228"/>
        <end position="260"/>
    </location>
</feature>
<dbReference type="STRING" id="1381753.V2XCW3"/>
<protein>
    <submittedName>
        <fullName evidence="2">Uncharacterized protein</fullName>
    </submittedName>
</protein>
<evidence type="ECO:0000313" key="2">
    <source>
        <dbReference type="EMBL" id="ESK97038.1"/>
    </source>
</evidence>
<dbReference type="EMBL" id="AWSO01000036">
    <property type="protein sequence ID" value="ESK97038.1"/>
    <property type="molecule type" value="Genomic_DNA"/>
</dbReference>
<feature type="compositionally biased region" description="Low complexity" evidence="1">
    <location>
        <begin position="12"/>
        <end position="27"/>
    </location>
</feature>
<comment type="caution">
    <text evidence="2">The sequence shown here is derived from an EMBL/GenBank/DDBJ whole genome shotgun (WGS) entry which is preliminary data.</text>
</comment>
<sequence>MKTQSTQEYYVTSTSQSDSHRSSSAQSSIATDAVSSILPSQITFSGPAPSSSITVLSPTPQTIPGTQPGCVSGKVMAYPNISVDYITMSLSGILFSYNLNNLKSDPHEITELLRATSSEYGNWIVVGAFYRRKGLPHAAISVIQTMLQGLASSGSHQHLLNLFPLVMAQRQIPEEDLKPAYLLLCGCETDLAKKTRHDHPLSAVHQEKSIKWLRKVYGDFKSTSVPPLPSKVPTVECSTAPRASSTGGSTPSASHGHDQAMEQEIQSLRDNLNHQMSLLASLRASKRKLEDEFDAERSIRLKLEHQVDDFKRDRLRGIPWHAEMPYYRY</sequence>
<dbReference type="OrthoDB" id="2670565at2759"/>
<feature type="compositionally biased region" description="Low complexity" evidence="1">
    <location>
        <begin position="241"/>
        <end position="254"/>
    </location>
</feature>
<dbReference type="AlphaFoldDB" id="V2XCW3"/>
<evidence type="ECO:0000256" key="1">
    <source>
        <dbReference type="SAM" id="MobiDB-lite"/>
    </source>
</evidence>
<accession>V2XCW3</accession>
<proteinExistence type="predicted"/>
<dbReference type="HOGENOM" id="CLU_844915_0_0_1"/>
<dbReference type="KEGG" id="mrr:Moror_6395"/>
<organism evidence="2 3">
    <name type="scientific">Moniliophthora roreri (strain MCA 2997)</name>
    <name type="common">Cocoa frosty pod rot fungus</name>
    <name type="synonym">Crinipellis roreri</name>
    <dbReference type="NCBI Taxonomy" id="1381753"/>
    <lineage>
        <taxon>Eukaryota</taxon>
        <taxon>Fungi</taxon>
        <taxon>Dikarya</taxon>
        <taxon>Basidiomycota</taxon>
        <taxon>Agaricomycotina</taxon>
        <taxon>Agaricomycetes</taxon>
        <taxon>Agaricomycetidae</taxon>
        <taxon>Agaricales</taxon>
        <taxon>Marasmiineae</taxon>
        <taxon>Marasmiaceae</taxon>
        <taxon>Moniliophthora</taxon>
    </lineage>
</organism>
<dbReference type="Proteomes" id="UP000017559">
    <property type="component" value="Unassembled WGS sequence"/>
</dbReference>
<keyword evidence="3" id="KW-1185">Reference proteome</keyword>
<evidence type="ECO:0000313" key="3">
    <source>
        <dbReference type="Proteomes" id="UP000017559"/>
    </source>
</evidence>
<name>V2XCW3_MONRO</name>
<feature type="compositionally biased region" description="Polar residues" evidence="1">
    <location>
        <begin position="1"/>
        <end position="11"/>
    </location>
</feature>
<gene>
    <name evidence="2" type="ORF">Moror_6395</name>
</gene>